<dbReference type="InterPro" id="IPR011108">
    <property type="entry name" value="RMMBL"/>
</dbReference>
<proteinExistence type="predicted"/>
<keyword evidence="5" id="KW-0269">Exonuclease</keyword>
<dbReference type="InterPro" id="IPR055132">
    <property type="entry name" value="RNase_J_b_CASP"/>
</dbReference>
<dbReference type="CDD" id="cd07714">
    <property type="entry name" value="RNaseJ_MBL-fold"/>
    <property type="match status" value="1"/>
</dbReference>
<feature type="domain" description="Metallo-beta-lactamase" evidence="7">
    <location>
        <begin position="21"/>
        <end position="216"/>
    </location>
</feature>
<dbReference type="SUPFAM" id="SSF56281">
    <property type="entry name" value="Metallo-hydrolase/oxidoreductase"/>
    <property type="match status" value="1"/>
</dbReference>
<accession>A0A6G8F2G1</accession>
<dbReference type="InterPro" id="IPR001279">
    <property type="entry name" value="Metallo-B-lactamas"/>
</dbReference>
<dbReference type="Pfam" id="PF12706">
    <property type="entry name" value="Lactamase_B_2"/>
    <property type="match status" value="1"/>
</dbReference>
<evidence type="ECO:0000259" key="7">
    <source>
        <dbReference type="SMART" id="SM00849"/>
    </source>
</evidence>
<dbReference type="SMART" id="SM00849">
    <property type="entry name" value="Lactamase_B"/>
    <property type="match status" value="1"/>
</dbReference>
<keyword evidence="2" id="KW-0479">Metal-binding</keyword>
<dbReference type="AlphaFoldDB" id="A0A6G8F2G1"/>
<protein>
    <submittedName>
        <fullName evidence="8">MBL fold hydrolase</fullName>
    </submittedName>
</protein>
<keyword evidence="3 8" id="KW-0378">Hydrolase</keyword>
<keyword evidence="6" id="KW-0694">RNA-binding</keyword>
<evidence type="ECO:0000313" key="8">
    <source>
        <dbReference type="EMBL" id="QIM10505.1"/>
    </source>
</evidence>
<sequence length="578" mass="64760">MSNFDKEGLYFVALGGADEIGMNMYVYACNGKFIMVDAGYGFLNDNYPGMDLCFADASFFANYAEDFEGIFITHAHEDHFGAIAHVWPLIKCPVYATDFTIGLMRNRLKEYHLEQEVDLIAVNNNPVVKLPHFEVEFVSMVHSVPETSALAIRTSQGTVVHATDWRFDDSKITNLQTDYSRLKEIGDAGVDMFVCDSTNVLIDNSQPSEFEVRECLLKLIPSLPNTVVATCFASNVTRLESLIMAADAAGRTPVLLGRSLLYNVRIAKELGYFQNLPKCYDIKDAVDIPADNALYICTGSQANYRSALTSIVNGQSRYLKLGKGDSVIFSSKIIPGNEEKIREMQEKLIASGVNVITDGDALVHTSGHCSKEEIKRMYEILHPRIVLPVHGDKKFIREHKYFADTCGIDEVVSVVNGGSLLITKDKVAAAPDVPTDILAVDRNEIVSLNSEVVKRRKQIAYNGSVFISAIFGEKWELIALRVSSKDIWEPESFSELRDKIVADVSELLPQEVVRLKYKETAILDYIRTQIRRRIEKATDMKPVTFIHFYKLPLEEINQGDDFDSNQPVIIYPCPEVEG</sequence>
<evidence type="ECO:0000256" key="1">
    <source>
        <dbReference type="ARBA" id="ARBA00022722"/>
    </source>
</evidence>
<dbReference type="Gene3D" id="3.40.50.10710">
    <property type="entry name" value="Metallo-hydrolase/oxidoreductase"/>
    <property type="match status" value="1"/>
</dbReference>
<dbReference type="PANTHER" id="PTHR43694">
    <property type="entry name" value="RIBONUCLEASE J"/>
    <property type="match status" value="1"/>
</dbReference>
<organism evidence="8">
    <name type="scientific">uncultured Alphaproteobacteria bacterium</name>
    <dbReference type="NCBI Taxonomy" id="91750"/>
    <lineage>
        <taxon>Bacteria</taxon>
        <taxon>Pseudomonadati</taxon>
        <taxon>Pseudomonadota</taxon>
        <taxon>Alphaproteobacteria</taxon>
        <taxon>environmental samples</taxon>
    </lineage>
</organism>
<keyword evidence="4" id="KW-0862">Zinc</keyword>
<dbReference type="Gene3D" id="3.60.15.10">
    <property type="entry name" value="Ribonuclease Z/Hydroxyacylglutathione hydrolase-like"/>
    <property type="match status" value="1"/>
</dbReference>
<name>A0A6G8F2G1_9PROT</name>
<gene>
    <name evidence="8" type="ORF">PlAlph_3970</name>
</gene>
<keyword evidence="1" id="KW-0540">Nuclease</keyword>
<dbReference type="GO" id="GO:0003723">
    <property type="term" value="F:RNA binding"/>
    <property type="evidence" value="ECO:0007669"/>
    <property type="project" value="UniProtKB-KW"/>
</dbReference>
<dbReference type="Pfam" id="PF22505">
    <property type="entry name" value="RNase_J_b_CASP"/>
    <property type="match status" value="1"/>
</dbReference>
<reference evidence="8" key="1">
    <citation type="journal article" date="2020" name="J. ISSAAS">
        <title>Lactobacilli and other gastrointestinal microbiota of Peromyscus leucopus, reservoir host for agents of Lyme disease and other zoonoses in North America.</title>
        <authorList>
            <person name="Milovic A."/>
            <person name="Bassam K."/>
            <person name="Shao H."/>
            <person name="Chatzistamou I."/>
            <person name="Tufts D.M."/>
            <person name="Diuk-Wasser M."/>
            <person name="Barbour A.G."/>
        </authorList>
    </citation>
    <scope>NUCLEOTIDE SEQUENCE</scope>
    <source>
        <strain evidence="8">LL90</strain>
    </source>
</reference>
<evidence type="ECO:0000256" key="2">
    <source>
        <dbReference type="ARBA" id="ARBA00022723"/>
    </source>
</evidence>
<evidence type="ECO:0000256" key="3">
    <source>
        <dbReference type="ARBA" id="ARBA00022801"/>
    </source>
</evidence>
<dbReference type="GO" id="GO:0046872">
    <property type="term" value="F:metal ion binding"/>
    <property type="evidence" value="ECO:0007669"/>
    <property type="project" value="UniProtKB-KW"/>
</dbReference>
<evidence type="ECO:0000256" key="4">
    <source>
        <dbReference type="ARBA" id="ARBA00022833"/>
    </source>
</evidence>
<dbReference type="PANTHER" id="PTHR43694:SF1">
    <property type="entry name" value="RIBONUCLEASE J"/>
    <property type="match status" value="1"/>
</dbReference>
<evidence type="ECO:0000256" key="6">
    <source>
        <dbReference type="ARBA" id="ARBA00022884"/>
    </source>
</evidence>
<dbReference type="GO" id="GO:0004527">
    <property type="term" value="F:exonuclease activity"/>
    <property type="evidence" value="ECO:0007669"/>
    <property type="project" value="UniProtKB-KW"/>
</dbReference>
<dbReference type="InterPro" id="IPR036866">
    <property type="entry name" value="RibonucZ/Hydroxyglut_hydro"/>
</dbReference>
<dbReference type="Pfam" id="PF07521">
    <property type="entry name" value="RMMBL"/>
    <property type="match status" value="1"/>
</dbReference>
<dbReference type="EMBL" id="MN990730">
    <property type="protein sequence ID" value="QIM10505.1"/>
    <property type="molecule type" value="Genomic_DNA"/>
</dbReference>
<dbReference type="InterPro" id="IPR042173">
    <property type="entry name" value="RNase_J_2"/>
</dbReference>
<evidence type="ECO:0000256" key="5">
    <source>
        <dbReference type="ARBA" id="ARBA00022839"/>
    </source>
</evidence>